<reference evidence="3" key="1">
    <citation type="submission" date="2020-08" db="EMBL/GenBank/DDBJ databases">
        <authorList>
            <person name="Uke A."/>
            <person name="Chhe C."/>
            <person name="Baramee S."/>
            <person name="Kosugi A."/>
        </authorList>
    </citation>
    <scope>NUCLEOTIDE SEQUENCE</scope>
    <source>
        <strain evidence="3">DA-C8</strain>
    </source>
</reference>
<keyword evidence="4" id="KW-1185">Reference proteome</keyword>
<comment type="similarity">
    <text evidence="1">Belongs to the PspA/Vipp/IM30 family.</text>
</comment>
<dbReference type="RefSeq" id="WP_200966288.1">
    <property type="nucleotide sequence ID" value="NZ_BMAQ01000009.1"/>
</dbReference>
<dbReference type="Pfam" id="PF04012">
    <property type="entry name" value="PspA_IM30"/>
    <property type="match status" value="1"/>
</dbReference>
<dbReference type="PANTHER" id="PTHR31088:SF6">
    <property type="entry name" value="PHAGE SHOCK PROTEIN A"/>
    <property type="match status" value="1"/>
</dbReference>
<reference evidence="3" key="2">
    <citation type="journal article" date="2021" name="Data Brief">
        <title>Draft genome sequence data of the facultative, thermophilic, xylanolytic bacterium Paenibacillus sp. strain DA-C8.</title>
        <authorList>
            <person name="Chhe C."/>
            <person name="Uke A."/>
            <person name="Baramee S."/>
            <person name="Ungkulpasvich U."/>
            <person name="Tachaapaikoon C."/>
            <person name="Pason P."/>
            <person name="Waeonukul R."/>
            <person name="Ratanakhanokchai K."/>
            <person name="Kosugi A."/>
        </authorList>
    </citation>
    <scope>NUCLEOTIDE SEQUENCE</scope>
    <source>
        <strain evidence="3">DA-C8</strain>
    </source>
</reference>
<evidence type="ECO:0000256" key="2">
    <source>
        <dbReference type="SAM" id="Coils"/>
    </source>
</evidence>
<dbReference type="AlphaFoldDB" id="A0A916QFL9"/>
<dbReference type="InterPro" id="IPR007157">
    <property type="entry name" value="PspA_VIPP1"/>
</dbReference>
<organism evidence="3 4">
    <name type="scientific">Insulibacter thermoxylanivorax</name>
    <dbReference type="NCBI Taxonomy" id="2749268"/>
    <lineage>
        <taxon>Bacteria</taxon>
        <taxon>Bacillati</taxon>
        <taxon>Bacillota</taxon>
        <taxon>Bacilli</taxon>
        <taxon>Bacillales</taxon>
        <taxon>Paenibacillaceae</taxon>
        <taxon>Insulibacter</taxon>
    </lineage>
</organism>
<gene>
    <name evidence="3" type="primary">liaH</name>
    <name evidence="3" type="ORF">PRECH8_13300</name>
</gene>
<feature type="coiled-coil region" evidence="2">
    <location>
        <begin position="168"/>
        <end position="224"/>
    </location>
</feature>
<name>A0A916QFL9_9BACL</name>
<sequence length="225" mass="26536">MSVMKRIRDITVANLNDRLERAEDPVKLIDEFLTARREQIMQTEQLYNQCARHMEAMREQYLQAGLLAEKREQQASVALKAGEEEIARLALQDKLLNEEKAQQYKGLYEQAKSNVAELTQELATLRTEYEEVLSKRQYYAARMESIRLRQRMNERMHQAGWRSTESAFRRLEDRVSDLEMETMTLRELRRMTEETIYQAGSVLKSTLEQELQKLKERLEKEGAGK</sequence>
<comment type="caution">
    <text evidence="3">The sequence shown here is derived from an EMBL/GenBank/DDBJ whole genome shotgun (WGS) entry which is preliminary data.</text>
</comment>
<dbReference type="Proteomes" id="UP000654993">
    <property type="component" value="Unassembled WGS sequence"/>
</dbReference>
<evidence type="ECO:0000256" key="1">
    <source>
        <dbReference type="ARBA" id="ARBA00043985"/>
    </source>
</evidence>
<dbReference type="PANTHER" id="PTHR31088">
    <property type="entry name" value="MEMBRANE-ASSOCIATED PROTEIN VIPP1, CHLOROPLASTIC"/>
    <property type="match status" value="1"/>
</dbReference>
<protein>
    <submittedName>
        <fullName evidence="3">Protein LiaH</fullName>
    </submittedName>
</protein>
<dbReference type="EMBL" id="BMAQ01000009">
    <property type="protein sequence ID" value="GFR38034.1"/>
    <property type="molecule type" value="Genomic_DNA"/>
</dbReference>
<keyword evidence="2" id="KW-0175">Coiled coil</keyword>
<accession>A0A916QFL9</accession>
<feature type="coiled-coil region" evidence="2">
    <location>
        <begin position="101"/>
        <end position="135"/>
    </location>
</feature>
<evidence type="ECO:0000313" key="4">
    <source>
        <dbReference type="Proteomes" id="UP000654993"/>
    </source>
</evidence>
<evidence type="ECO:0000313" key="3">
    <source>
        <dbReference type="EMBL" id="GFR38034.1"/>
    </source>
</evidence>
<proteinExistence type="inferred from homology"/>